<evidence type="ECO:0000313" key="3">
    <source>
        <dbReference type="Proteomes" id="UP000279089"/>
    </source>
</evidence>
<dbReference type="Proteomes" id="UP000279089">
    <property type="component" value="Unassembled WGS sequence"/>
</dbReference>
<organism evidence="2 3">
    <name type="scientific">Chitinophaga barathri</name>
    <dbReference type="NCBI Taxonomy" id="1647451"/>
    <lineage>
        <taxon>Bacteria</taxon>
        <taxon>Pseudomonadati</taxon>
        <taxon>Bacteroidota</taxon>
        <taxon>Chitinophagia</taxon>
        <taxon>Chitinophagales</taxon>
        <taxon>Chitinophagaceae</taxon>
        <taxon>Chitinophaga</taxon>
    </lineage>
</organism>
<accession>A0A3N4MW91</accession>
<protein>
    <submittedName>
        <fullName evidence="2">Uncharacterized protein</fullName>
    </submittedName>
</protein>
<keyword evidence="1" id="KW-1133">Transmembrane helix</keyword>
<evidence type="ECO:0000313" key="2">
    <source>
        <dbReference type="EMBL" id="RPD39663.1"/>
    </source>
</evidence>
<dbReference type="AlphaFoldDB" id="A0A3N4MW91"/>
<evidence type="ECO:0000256" key="1">
    <source>
        <dbReference type="SAM" id="Phobius"/>
    </source>
</evidence>
<proteinExistence type="predicted"/>
<keyword evidence="3" id="KW-1185">Reference proteome</keyword>
<keyword evidence="1" id="KW-0812">Transmembrane</keyword>
<reference evidence="3" key="1">
    <citation type="submission" date="2018-11" db="EMBL/GenBank/DDBJ databases">
        <title>Chitinophaga lutea sp.nov., isolate from arsenic contaminated soil.</title>
        <authorList>
            <person name="Zong Y."/>
        </authorList>
    </citation>
    <scope>NUCLEOTIDE SEQUENCE [LARGE SCALE GENOMIC DNA]</scope>
    <source>
        <strain evidence="3">YLT18</strain>
    </source>
</reference>
<dbReference type="EMBL" id="RMBX01000010">
    <property type="protein sequence ID" value="RPD39663.1"/>
    <property type="molecule type" value="Genomic_DNA"/>
</dbReference>
<keyword evidence="1" id="KW-0472">Membrane</keyword>
<feature type="transmembrane region" description="Helical" evidence="1">
    <location>
        <begin position="92"/>
        <end position="112"/>
    </location>
</feature>
<gene>
    <name evidence="2" type="ORF">EG028_18635</name>
</gene>
<sequence>MQEPRRSNLQVLEYIPSMQEIASSPPTLALLLLAMTGFAPAWGTHMEDQHRSRALVRIPGLCTFSAEAWILHPMGTPHNGYPCGGNTHQANPFAILPFFVYTFMWMIYIPYFPRCQCLALI</sequence>
<feature type="transmembrane region" description="Helical" evidence="1">
    <location>
        <begin position="21"/>
        <end position="42"/>
    </location>
</feature>
<comment type="caution">
    <text evidence="2">The sequence shown here is derived from an EMBL/GenBank/DDBJ whole genome shotgun (WGS) entry which is preliminary data.</text>
</comment>
<name>A0A3N4MW91_9BACT</name>